<proteinExistence type="predicted"/>
<protein>
    <submittedName>
        <fullName evidence="1">Uncharacterized protein</fullName>
    </submittedName>
</protein>
<reference evidence="1 2" key="1">
    <citation type="journal article" date="2013" name="PLoS ONE">
        <title>Genomic and secretomic analyses reveal unique features of the lignocellulolytic enzyme system of Penicillium decumbens.</title>
        <authorList>
            <person name="Liu G."/>
            <person name="Zhang L."/>
            <person name="Wei X."/>
            <person name="Zou G."/>
            <person name="Qin Y."/>
            <person name="Ma L."/>
            <person name="Li J."/>
            <person name="Zheng H."/>
            <person name="Wang S."/>
            <person name="Wang C."/>
            <person name="Xun L."/>
            <person name="Zhao G.-P."/>
            <person name="Zhou Z."/>
            <person name="Qu Y."/>
        </authorList>
    </citation>
    <scope>NUCLEOTIDE SEQUENCE [LARGE SCALE GENOMIC DNA]</scope>
    <source>
        <strain evidence="2">114-2 / CGMCC 5302</strain>
    </source>
</reference>
<dbReference type="HOGENOM" id="CLU_2688588_0_0_1"/>
<name>S7ZTF0_PENO1</name>
<sequence>MAQHHPRFTLQSSYRCFAQHPIKSTVFGIGPPPSPEFSTAKANVAKGPDHSAWTGVACKLDTPAAPARLFPRTS</sequence>
<evidence type="ECO:0000313" key="2">
    <source>
        <dbReference type="Proteomes" id="UP000019376"/>
    </source>
</evidence>
<gene>
    <name evidence="1" type="ORF">PDE_07000</name>
</gene>
<dbReference type="AlphaFoldDB" id="S7ZTF0"/>
<evidence type="ECO:0000313" key="1">
    <source>
        <dbReference type="EMBL" id="EPS32041.1"/>
    </source>
</evidence>
<keyword evidence="2" id="KW-1185">Reference proteome</keyword>
<dbReference type="Proteomes" id="UP000019376">
    <property type="component" value="Unassembled WGS sequence"/>
</dbReference>
<accession>S7ZTF0</accession>
<organism evidence="1 2">
    <name type="scientific">Penicillium oxalicum (strain 114-2 / CGMCC 5302)</name>
    <name type="common">Penicillium decumbens</name>
    <dbReference type="NCBI Taxonomy" id="933388"/>
    <lineage>
        <taxon>Eukaryota</taxon>
        <taxon>Fungi</taxon>
        <taxon>Dikarya</taxon>
        <taxon>Ascomycota</taxon>
        <taxon>Pezizomycotina</taxon>
        <taxon>Eurotiomycetes</taxon>
        <taxon>Eurotiomycetidae</taxon>
        <taxon>Eurotiales</taxon>
        <taxon>Aspergillaceae</taxon>
        <taxon>Penicillium</taxon>
    </lineage>
</organism>
<dbReference type="EMBL" id="KB644414">
    <property type="protein sequence ID" value="EPS32041.1"/>
    <property type="molecule type" value="Genomic_DNA"/>
</dbReference>